<keyword evidence="4" id="KW-0677">Repeat</keyword>
<evidence type="ECO:0000256" key="6">
    <source>
        <dbReference type="PROSITE-ProRule" id="PRU00221"/>
    </source>
</evidence>
<evidence type="ECO:0000256" key="5">
    <source>
        <dbReference type="ARBA" id="ARBA00023242"/>
    </source>
</evidence>
<dbReference type="GO" id="GO:0031126">
    <property type="term" value="P:sno(s)RNA 3'-end processing"/>
    <property type="evidence" value="ECO:0007669"/>
    <property type="project" value="EnsemblFungi"/>
</dbReference>
<evidence type="ECO:0000313" key="8">
    <source>
        <dbReference type="Proteomes" id="UP000002258"/>
    </source>
</evidence>
<dbReference type="GO" id="GO:0003682">
    <property type="term" value="F:chromatin binding"/>
    <property type="evidence" value="ECO:0007669"/>
    <property type="project" value="TreeGrafter"/>
</dbReference>
<dbReference type="SUPFAM" id="SSF50978">
    <property type="entry name" value="WD40 repeat-like"/>
    <property type="match status" value="1"/>
</dbReference>
<dbReference type="InterPro" id="IPR037867">
    <property type="entry name" value="Swd2/WDR82"/>
</dbReference>
<protein>
    <submittedName>
        <fullName evidence="7">Member of Set1p complex, histone methyl transferase</fullName>
    </submittedName>
</protein>
<dbReference type="eggNOG" id="KOG1446">
    <property type="taxonomic scope" value="Eukaryota"/>
</dbReference>
<dbReference type="STRING" id="322104.A3LWT0"/>
<keyword evidence="3 6" id="KW-0853">WD repeat</keyword>
<evidence type="ECO:0000256" key="4">
    <source>
        <dbReference type="ARBA" id="ARBA00022737"/>
    </source>
</evidence>
<dbReference type="GO" id="GO:0005847">
    <property type="term" value="C:mRNA cleavage and polyadenylation specificity factor complex"/>
    <property type="evidence" value="ECO:0007669"/>
    <property type="project" value="EnsemblFungi"/>
</dbReference>
<dbReference type="OrthoDB" id="27537at2759"/>
<dbReference type="RefSeq" id="XP_001385722.2">
    <property type="nucleotide sequence ID" value="XM_001385685.1"/>
</dbReference>
<dbReference type="PANTHER" id="PTHR19861:SF0">
    <property type="entry name" value="WD REPEAT-CONTAINING PROTEIN 82"/>
    <property type="match status" value="1"/>
</dbReference>
<evidence type="ECO:0000256" key="3">
    <source>
        <dbReference type="ARBA" id="ARBA00022574"/>
    </source>
</evidence>
<dbReference type="Proteomes" id="UP000002258">
    <property type="component" value="Chromosome 6"/>
</dbReference>
<dbReference type="Gene3D" id="2.130.10.10">
    <property type="entry name" value="YVTN repeat-like/Quinoprotein amine dehydrogenase"/>
    <property type="match status" value="2"/>
</dbReference>
<dbReference type="HOGENOM" id="CLU_044117_3_0_1"/>
<dbReference type="PROSITE" id="PS50294">
    <property type="entry name" value="WD_REPEATS_REGION"/>
    <property type="match status" value="1"/>
</dbReference>
<keyword evidence="8" id="KW-1185">Reference proteome</keyword>
<dbReference type="PROSITE" id="PS50082">
    <property type="entry name" value="WD_REPEATS_2"/>
    <property type="match status" value="2"/>
</dbReference>
<dbReference type="GO" id="GO:0031124">
    <property type="term" value="P:mRNA 3'-end processing"/>
    <property type="evidence" value="ECO:0007669"/>
    <property type="project" value="EnsemblFungi"/>
</dbReference>
<keyword evidence="7" id="KW-0808">Transferase</keyword>
<name>A3LWT0_PICST</name>
<dbReference type="GO" id="GO:0042800">
    <property type="term" value="F:histone H3K4 methyltransferase activity"/>
    <property type="evidence" value="ECO:0007669"/>
    <property type="project" value="EnsemblFungi"/>
</dbReference>
<comment type="subcellular location">
    <subcellularLocation>
        <location evidence="1">Nucleus</location>
    </subcellularLocation>
</comment>
<evidence type="ECO:0000313" key="7">
    <source>
        <dbReference type="EMBL" id="ABN67693.2"/>
    </source>
</evidence>
<dbReference type="OMA" id="KICVLNG"/>
<dbReference type="KEGG" id="pic:PICST_62019"/>
<accession>A3LWT0</accession>
<dbReference type="EMBL" id="CP000500">
    <property type="protein sequence ID" value="ABN67693.2"/>
    <property type="molecule type" value="Genomic_DNA"/>
</dbReference>
<dbReference type="PANTHER" id="PTHR19861">
    <property type="entry name" value="WD40 REPEAT PROTEIN SWD2"/>
    <property type="match status" value="1"/>
</dbReference>
<sequence>MFSRPSSSSSSSTTTPITDKVIASFRPAKTFNYHREATITSLDFDDSGQYLISAGIDKSIQLYDIHKGVHHKDIQSQKYGAHVSRFAHHELNCLYASTPTPSLEVDNGIRYLSLGDNKYIRYFKGHKEQVTSIEVNPVQNIFLSASMDYSVKLWDFKSTNPVGNLDVGQKSVIAFDPQGIIFAVGKSPSASDPYAMGNVGFYDIKNMDAGPFLSVDIPSNEGKVWSKLEFSNNGKSLLVSTDSYEHYIIDSFSGQLLTTLSLKNHDKPTDYWMSFKYPFTASSTFSPCGKFVLAGSPNGSVSVFDLNSLRTTDGNTHMVTSEDNPIFKKRQFVLPSGQGIPKIIAFNPKLLTFATADNTVTLWSPNT</sequence>
<dbReference type="SMART" id="SM00320">
    <property type="entry name" value="WD40"/>
    <property type="match status" value="4"/>
</dbReference>
<evidence type="ECO:0000256" key="2">
    <source>
        <dbReference type="ARBA" id="ARBA00005616"/>
    </source>
</evidence>
<dbReference type="Pfam" id="PF00400">
    <property type="entry name" value="WD40"/>
    <property type="match status" value="2"/>
</dbReference>
<dbReference type="InParanoid" id="A3LWT0"/>
<dbReference type="GO" id="GO:0000723">
    <property type="term" value="P:telomere maintenance"/>
    <property type="evidence" value="ECO:0007669"/>
    <property type="project" value="EnsemblFungi"/>
</dbReference>
<dbReference type="FunCoup" id="A3LWT0">
    <property type="interactions" value="1075"/>
</dbReference>
<dbReference type="InterPro" id="IPR001680">
    <property type="entry name" value="WD40_rpt"/>
</dbReference>
<dbReference type="AlphaFoldDB" id="A3LWT0"/>
<comment type="similarity">
    <text evidence="2">Belongs to the WD repeat SWD2 family.</text>
</comment>
<proteinExistence type="inferred from homology"/>
<dbReference type="GO" id="GO:0048188">
    <property type="term" value="C:Set1C/COMPASS complex"/>
    <property type="evidence" value="ECO:0007669"/>
    <property type="project" value="EnsemblFungi"/>
</dbReference>
<keyword evidence="5" id="KW-0539">Nucleus</keyword>
<evidence type="ECO:0000256" key="1">
    <source>
        <dbReference type="ARBA" id="ARBA00004123"/>
    </source>
</evidence>
<dbReference type="InterPro" id="IPR015943">
    <property type="entry name" value="WD40/YVTN_repeat-like_dom_sf"/>
</dbReference>
<dbReference type="InterPro" id="IPR036322">
    <property type="entry name" value="WD40_repeat_dom_sf"/>
</dbReference>
<reference evidence="7 8" key="1">
    <citation type="journal article" date="2007" name="Nat. Biotechnol.">
        <title>Genome sequence of the lignocellulose-bioconverting and xylose-fermenting yeast Pichia stipitis.</title>
        <authorList>
            <person name="Jeffries T.W."/>
            <person name="Grigoriev I.V."/>
            <person name="Grimwood J."/>
            <person name="Laplaza J.M."/>
            <person name="Aerts A."/>
            <person name="Salamov A."/>
            <person name="Schmutz J."/>
            <person name="Lindquist E."/>
            <person name="Dehal P."/>
            <person name="Shapiro H."/>
            <person name="Jin Y.S."/>
            <person name="Passoth V."/>
            <person name="Richardson P.M."/>
        </authorList>
    </citation>
    <scope>NUCLEOTIDE SEQUENCE [LARGE SCALE GENOMIC DNA]</scope>
    <source>
        <strain evidence="8">ATCC 58785 / CBS 6054 / NBRC 10063 / NRRL Y-11545</strain>
    </source>
</reference>
<gene>
    <name evidence="7" type="primary">SWD2</name>
    <name evidence="7" type="ORF">PICST_62019</name>
</gene>
<organism evidence="7 8">
    <name type="scientific">Scheffersomyces stipitis (strain ATCC 58785 / CBS 6054 / NBRC 10063 / NRRL Y-11545)</name>
    <name type="common">Yeast</name>
    <name type="synonym">Pichia stipitis</name>
    <dbReference type="NCBI Taxonomy" id="322104"/>
    <lineage>
        <taxon>Eukaryota</taxon>
        <taxon>Fungi</taxon>
        <taxon>Dikarya</taxon>
        <taxon>Ascomycota</taxon>
        <taxon>Saccharomycotina</taxon>
        <taxon>Pichiomycetes</taxon>
        <taxon>Debaryomycetaceae</taxon>
        <taxon>Scheffersomyces</taxon>
    </lineage>
</organism>
<feature type="repeat" description="WD" evidence="6">
    <location>
        <begin position="123"/>
        <end position="164"/>
    </location>
</feature>
<feature type="repeat" description="WD" evidence="6">
    <location>
        <begin position="32"/>
        <end position="65"/>
    </location>
</feature>
<dbReference type="GeneID" id="4839883"/>